<reference evidence="2 3" key="1">
    <citation type="submission" date="2017-06" db="EMBL/GenBank/DDBJ databases">
        <authorList>
            <consortium name="Pathogen Informatics"/>
        </authorList>
    </citation>
    <scope>NUCLEOTIDE SEQUENCE [LARGE SCALE GENOMIC DNA]</scope>
    <source>
        <strain evidence="2 3">NCTC12149</strain>
    </source>
</reference>
<name>A0AAJ4XAV2_9SPHI</name>
<evidence type="ECO:0000313" key="3">
    <source>
        <dbReference type="Proteomes" id="UP000215355"/>
    </source>
</evidence>
<gene>
    <name evidence="2" type="ORF">SAMEA4412673_01445</name>
</gene>
<feature type="chain" id="PRO_5042464523" description="Outer membrane protein beta-barrel domain-containing protein" evidence="1">
    <location>
        <begin position="18"/>
        <end position="619"/>
    </location>
</feature>
<dbReference type="Proteomes" id="UP000215355">
    <property type="component" value="Chromosome 1"/>
</dbReference>
<sequence>MKWPLFLFLILPMLSFGQNKTANKLQPNIQPTYADAVYLAELEQKFNDPLATDFSLISNEIKGILIKYNVDINASESTQNKLLAELIDYTKGYLPTVDKFNLNKGSNIGGSTGTKKANLPEAVNPANALGFGWEAAAINGLSTFMANRFKQETIHFGLNRLFNQIKEKDAKIFNALLPDTYKEICSLQYSNNYYSADLVFLRQVVDNDLEKIHYRIAKEVKNVFPRIPDEGADILKIAANIHSDLGTGLTLPGMFSRLDKETYYNATITKAITLNHLFSEALRDIDGSEGTWVDIHKLKSPTSGQKVGKFFFGLLMEQLKPFIPSDNQDENLKKINQLITYFEDLNSAAVFLKKNNFNLNVEQGLQLLNMLQTSISTLIKTGDELEILPYSSEYLIQFSNYQDFASSLVKRDYQKALITILKQMINYLPEEQVTTYRRSLIFMVQLAETKDDKDMEQLLEAYALPIGGSSIKRNSNFNVSLNGYVGLTAGNEIAYGSENQAKTNIGLAAPIGVSINFNKNFTVFASIIDLGTLVNVRLNNDTTFFSNLKFEHFLAPGIGLYYNFKKSPITLGAHYNYIPNLRTIKIGNGEAAVTEKNVSVSRFNVSLLVDIPFFTLYNK</sequence>
<keyword evidence="1" id="KW-0732">Signal</keyword>
<feature type="signal peptide" evidence="1">
    <location>
        <begin position="1"/>
        <end position="17"/>
    </location>
</feature>
<evidence type="ECO:0000313" key="2">
    <source>
        <dbReference type="EMBL" id="SNV47911.1"/>
    </source>
</evidence>
<accession>A0AAJ4XAV2</accession>
<dbReference type="RefSeq" id="WP_095067860.1">
    <property type="nucleotide sequence ID" value="NZ_FNGK01000001.1"/>
</dbReference>
<dbReference type="KEGG" id="smiz:4412673_01445"/>
<dbReference type="AlphaFoldDB" id="A0AAJ4XAV2"/>
<evidence type="ECO:0000256" key="1">
    <source>
        <dbReference type="SAM" id="SignalP"/>
    </source>
</evidence>
<protein>
    <recommendedName>
        <fullName evidence="4">Outer membrane protein beta-barrel domain-containing protein</fullName>
    </recommendedName>
</protein>
<organism evidence="2 3">
    <name type="scientific">Sphingobacterium mizutaii</name>
    <dbReference type="NCBI Taxonomy" id="1010"/>
    <lineage>
        <taxon>Bacteria</taxon>
        <taxon>Pseudomonadati</taxon>
        <taxon>Bacteroidota</taxon>
        <taxon>Sphingobacteriia</taxon>
        <taxon>Sphingobacteriales</taxon>
        <taxon>Sphingobacteriaceae</taxon>
        <taxon>Sphingobacterium</taxon>
    </lineage>
</organism>
<evidence type="ECO:0008006" key="4">
    <source>
        <dbReference type="Google" id="ProtNLM"/>
    </source>
</evidence>
<proteinExistence type="predicted"/>
<dbReference type="EMBL" id="LT906468">
    <property type="protein sequence ID" value="SNV47911.1"/>
    <property type="molecule type" value="Genomic_DNA"/>
</dbReference>